<dbReference type="GO" id="GO:0003676">
    <property type="term" value="F:nucleic acid binding"/>
    <property type="evidence" value="ECO:0007669"/>
    <property type="project" value="InterPro"/>
</dbReference>
<comment type="caution">
    <text evidence="8">The sequence shown here is derived from an EMBL/GenBank/DDBJ whole genome shotgun (WGS) entry which is preliminary data.</text>
</comment>
<keyword evidence="3" id="KW-0378">Hydrolase</keyword>
<evidence type="ECO:0000256" key="4">
    <source>
        <dbReference type="ARBA" id="ARBA00022806"/>
    </source>
</evidence>
<dbReference type="SUPFAM" id="SSF52540">
    <property type="entry name" value="P-loop containing nucleoside triphosphate hydrolases"/>
    <property type="match status" value="1"/>
</dbReference>
<organism evidence="8 9">
    <name type="scientific">Ramazzottius varieornatus</name>
    <name type="common">Water bear</name>
    <name type="synonym">Tardigrade</name>
    <dbReference type="NCBI Taxonomy" id="947166"/>
    <lineage>
        <taxon>Eukaryota</taxon>
        <taxon>Metazoa</taxon>
        <taxon>Ecdysozoa</taxon>
        <taxon>Tardigrada</taxon>
        <taxon>Eutardigrada</taxon>
        <taxon>Parachela</taxon>
        <taxon>Hypsibioidea</taxon>
        <taxon>Ramazzottiidae</taxon>
        <taxon>Ramazzottius</taxon>
    </lineage>
</organism>
<name>A0A1D1W7T9_RAMVA</name>
<proteinExistence type="predicted"/>
<gene>
    <name evidence="8" type="primary">RvY_18585-1</name>
    <name evidence="8" type="synonym">RvY_18585.1</name>
    <name evidence="8" type="ORF">RvY_18585</name>
</gene>
<dbReference type="GO" id="GO:0016787">
    <property type="term" value="F:hydrolase activity"/>
    <property type="evidence" value="ECO:0007669"/>
    <property type="project" value="UniProtKB-KW"/>
</dbReference>
<sequence>MPGLNVRLFIGRLSTYRDDVRGMLISKQHLHVVVATPGRLRKLVLDGSLHMTGVKHFLFDEADRILADERMREDTHEVFVKTDRRKQTLVFSSTYSGIFKDVCKRYLRRPFVWKETVARDSVSRRDTEVLHRYFYVHERDKMGYLGRFLRLTGDAEPERQILVFVDTRERCEPLLGYLVDQNFDAIQIQGGLMQACRFYCYALAKHSKKKVLVTTNLCARGLDIPEVSIIINFGCPKGRSDGGQLDAVAARDTYHHRGNRCGREMRRCLVLTFARDHTDVCFLRTEVARGLSVDILDLTD</sequence>
<dbReference type="Pfam" id="PF00271">
    <property type="entry name" value="Helicase_C"/>
    <property type="match status" value="1"/>
</dbReference>
<evidence type="ECO:0000256" key="1">
    <source>
        <dbReference type="ARBA" id="ARBA00012552"/>
    </source>
</evidence>
<evidence type="ECO:0000313" key="9">
    <source>
        <dbReference type="Proteomes" id="UP000186922"/>
    </source>
</evidence>
<dbReference type="PANTHER" id="PTHR47958">
    <property type="entry name" value="ATP-DEPENDENT RNA HELICASE DBP3"/>
    <property type="match status" value="1"/>
</dbReference>
<feature type="domain" description="Helicase C-terminal" evidence="7">
    <location>
        <begin position="128"/>
        <end position="300"/>
    </location>
</feature>
<evidence type="ECO:0000256" key="5">
    <source>
        <dbReference type="ARBA" id="ARBA00022840"/>
    </source>
</evidence>
<dbReference type="PROSITE" id="PS51194">
    <property type="entry name" value="HELICASE_CTER"/>
    <property type="match status" value="1"/>
</dbReference>
<dbReference type="Gene3D" id="3.40.50.300">
    <property type="entry name" value="P-loop containing nucleotide triphosphate hydrolases"/>
    <property type="match status" value="2"/>
</dbReference>
<dbReference type="InterPro" id="IPR011545">
    <property type="entry name" value="DEAD/DEAH_box_helicase_dom"/>
</dbReference>
<accession>A0A1D1W7T9</accession>
<evidence type="ECO:0000259" key="6">
    <source>
        <dbReference type="PROSITE" id="PS51192"/>
    </source>
</evidence>
<dbReference type="InterPro" id="IPR014001">
    <property type="entry name" value="Helicase_ATP-bd"/>
</dbReference>
<evidence type="ECO:0000259" key="7">
    <source>
        <dbReference type="PROSITE" id="PS51194"/>
    </source>
</evidence>
<dbReference type="InterPro" id="IPR027417">
    <property type="entry name" value="P-loop_NTPase"/>
</dbReference>
<reference evidence="8 9" key="1">
    <citation type="journal article" date="2016" name="Nat. Commun.">
        <title>Extremotolerant tardigrade genome and improved radiotolerance of human cultured cells by tardigrade-unique protein.</title>
        <authorList>
            <person name="Hashimoto T."/>
            <person name="Horikawa D.D."/>
            <person name="Saito Y."/>
            <person name="Kuwahara H."/>
            <person name="Kozuka-Hata H."/>
            <person name="Shin-I T."/>
            <person name="Minakuchi Y."/>
            <person name="Ohishi K."/>
            <person name="Motoyama A."/>
            <person name="Aizu T."/>
            <person name="Enomoto A."/>
            <person name="Kondo K."/>
            <person name="Tanaka S."/>
            <person name="Hara Y."/>
            <person name="Koshikawa S."/>
            <person name="Sagara H."/>
            <person name="Miura T."/>
            <person name="Yokobori S."/>
            <person name="Miyagawa K."/>
            <person name="Suzuki Y."/>
            <person name="Kubo T."/>
            <person name="Oyama M."/>
            <person name="Kohara Y."/>
            <person name="Fujiyama A."/>
            <person name="Arakawa K."/>
            <person name="Katayama T."/>
            <person name="Toyoda A."/>
            <person name="Kunieda T."/>
        </authorList>
    </citation>
    <scope>NUCLEOTIDE SEQUENCE [LARGE SCALE GENOMIC DNA]</scope>
    <source>
        <strain evidence="8 9">YOKOZUNA-1</strain>
    </source>
</reference>
<dbReference type="AlphaFoldDB" id="A0A1D1W7T9"/>
<dbReference type="PROSITE" id="PS51192">
    <property type="entry name" value="HELICASE_ATP_BIND_1"/>
    <property type="match status" value="1"/>
</dbReference>
<evidence type="ECO:0000313" key="8">
    <source>
        <dbReference type="EMBL" id="GAV08973.1"/>
    </source>
</evidence>
<dbReference type="STRING" id="947166.A0A1D1W7T9"/>
<dbReference type="SMART" id="SM00490">
    <property type="entry name" value="HELICc"/>
    <property type="match status" value="1"/>
</dbReference>
<dbReference type="Pfam" id="PF00270">
    <property type="entry name" value="DEAD"/>
    <property type="match status" value="1"/>
</dbReference>
<dbReference type="Proteomes" id="UP000186922">
    <property type="component" value="Unassembled WGS sequence"/>
</dbReference>
<dbReference type="InterPro" id="IPR001650">
    <property type="entry name" value="Helicase_C-like"/>
</dbReference>
<protein>
    <recommendedName>
        <fullName evidence="1">RNA helicase</fullName>
        <ecNumber evidence="1">3.6.4.13</ecNumber>
    </recommendedName>
</protein>
<dbReference type="GO" id="GO:0003724">
    <property type="term" value="F:RNA helicase activity"/>
    <property type="evidence" value="ECO:0007669"/>
    <property type="project" value="UniProtKB-EC"/>
</dbReference>
<evidence type="ECO:0000256" key="3">
    <source>
        <dbReference type="ARBA" id="ARBA00022801"/>
    </source>
</evidence>
<keyword evidence="4" id="KW-0347">Helicase</keyword>
<keyword evidence="5" id="KW-0067">ATP-binding</keyword>
<keyword evidence="9" id="KW-1185">Reference proteome</keyword>
<dbReference type="EMBL" id="BDGG01000019">
    <property type="protein sequence ID" value="GAV08973.1"/>
    <property type="molecule type" value="Genomic_DNA"/>
</dbReference>
<dbReference type="OrthoDB" id="4255at2759"/>
<dbReference type="EC" id="3.6.4.13" evidence="1"/>
<dbReference type="GO" id="GO:0005524">
    <property type="term" value="F:ATP binding"/>
    <property type="evidence" value="ECO:0007669"/>
    <property type="project" value="UniProtKB-KW"/>
</dbReference>
<feature type="domain" description="Helicase ATP-binding" evidence="6">
    <location>
        <begin position="31"/>
        <end position="113"/>
    </location>
</feature>
<evidence type="ECO:0000256" key="2">
    <source>
        <dbReference type="ARBA" id="ARBA00022741"/>
    </source>
</evidence>
<keyword evidence="2" id="KW-0547">Nucleotide-binding</keyword>